<dbReference type="Gene3D" id="2.40.10.220">
    <property type="entry name" value="predicted glycosyltransferase like domains"/>
    <property type="match status" value="1"/>
</dbReference>
<accession>A0A246JVX7</accession>
<dbReference type="InterPro" id="IPR009875">
    <property type="entry name" value="PilZ_domain"/>
</dbReference>
<feature type="compositionally biased region" description="Basic and acidic residues" evidence="1">
    <location>
        <begin position="18"/>
        <end position="30"/>
    </location>
</feature>
<evidence type="ECO:0000259" key="2">
    <source>
        <dbReference type="Pfam" id="PF07238"/>
    </source>
</evidence>
<feature type="region of interest" description="Disordered" evidence="1">
    <location>
        <begin position="1"/>
        <end position="36"/>
    </location>
</feature>
<protein>
    <recommendedName>
        <fullName evidence="2">PilZ domain-containing protein</fullName>
    </recommendedName>
</protein>
<dbReference type="Proteomes" id="UP000197361">
    <property type="component" value="Unassembled WGS sequence"/>
</dbReference>
<name>A0A246JVX7_9SPHN</name>
<reference evidence="3 4" key="1">
    <citation type="journal article" date="2010" name="Int. J. Syst. Evol. Microbiol.">
        <title>Sphingopyxis bauzanensis sp. nov., a psychrophilic bacterium isolated from soil.</title>
        <authorList>
            <person name="Zhang D.C."/>
            <person name="Liu H.C."/>
            <person name="Xin Y.H."/>
            <person name="Zhou Y.G."/>
            <person name="Schinner F."/>
            <person name="Margesin R."/>
        </authorList>
    </citation>
    <scope>NUCLEOTIDE SEQUENCE [LARGE SCALE GENOMIC DNA]</scope>
    <source>
        <strain evidence="3 4">DSM 22271</strain>
    </source>
</reference>
<dbReference type="SUPFAM" id="SSF141371">
    <property type="entry name" value="PilZ domain-like"/>
    <property type="match status" value="2"/>
</dbReference>
<gene>
    <name evidence="3" type="ORF">CDQ92_08710</name>
</gene>
<dbReference type="GO" id="GO:0035438">
    <property type="term" value="F:cyclic-di-GMP binding"/>
    <property type="evidence" value="ECO:0007669"/>
    <property type="project" value="InterPro"/>
</dbReference>
<comment type="caution">
    <text evidence="3">The sequence shown here is derived from an EMBL/GenBank/DDBJ whole genome shotgun (WGS) entry which is preliminary data.</text>
</comment>
<dbReference type="Pfam" id="PF07238">
    <property type="entry name" value="PilZ"/>
    <property type="match status" value="1"/>
</dbReference>
<dbReference type="RefSeq" id="WP_088441000.1">
    <property type="nucleotide sequence ID" value="NZ_BMMC01000006.1"/>
</dbReference>
<feature type="domain" description="PilZ" evidence="2">
    <location>
        <begin position="28"/>
        <end position="116"/>
    </location>
</feature>
<evidence type="ECO:0000313" key="3">
    <source>
        <dbReference type="EMBL" id="OWQ97143.1"/>
    </source>
</evidence>
<organism evidence="3 4">
    <name type="scientific">Sphingopyxis bauzanensis</name>
    <dbReference type="NCBI Taxonomy" id="651663"/>
    <lineage>
        <taxon>Bacteria</taxon>
        <taxon>Pseudomonadati</taxon>
        <taxon>Pseudomonadota</taxon>
        <taxon>Alphaproteobacteria</taxon>
        <taxon>Sphingomonadales</taxon>
        <taxon>Sphingomonadaceae</taxon>
        <taxon>Sphingopyxis</taxon>
    </lineage>
</organism>
<sequence length="216" mass="23467">MNTHSFDEYGSDPWHGSINDDRSPGGDKRSQPRQRSVFRVARVSAASEEGFARVLNISDEGLMLATQLRVSPGADLQIDLSEVIRLSGKVVWHDGKNCGVQLSYPIDSAATLVRLFADSVRGGDRPLRLHCSTEAIAKGEFGTRSVQIENISLRGVKVRHDGSFQEGLRVKLLLGAIEEREGVVRWSQAGQAGISLLTPFSVRDLGSTDKLGRVGG</sequence>
<proteinExistence type="predicted"/>
<evidence type="ECO:0000313" key="4">
    <source>
        <dbReference type="Proteomes" id="UP000197361"/>
    </source>
</evidence>
<dbReference type="AlphaFoldDB" id="A0A246JVX7"/>
<keyword evidence="4" id="KW-1185">Reference proteome</keyword>
<dbReference type="OrthoDB" id="7929489at2"/>
<dbReference type="EMBL" id="NISK01000002">
    <property type="protein sequence ID" value="OWQ97143.1"/>
    <property type="molecule type" value="Genomic_DNA"/>
</dbReference>
<evidence type="ECO:0000256" key="1">
    <source>
        <dbReference type="SAM" id="MobiDB-lite"/>
    </source>
</evidence>